<feature type="domain" description="VOC" evidence="1">
    <location>
        <begin position="15"/>
        <end position="137"/>
    </location>
</feature>
<organism evidence="2 3">
    <name type="scientific">Acorus calamus</name>
    <name type="common">Sweet flag</name>
    <dbReference type="NCBI Taxonomy" id="4465"/>
    <lineage>
        <taxon>Eukaryota</taxon>
        <taxon>Viridiplantae</taxon>
        <taxon>Streptophyta</taxon>
        <taxon>Embryophyta</taxon>
        <taxon>Tracheophyta</taxon>
        <taxon>Spermatophyta</taxon>
        <taxon>Magnoliopsida</taxon>
        <taxon>Liliopsida</taxon>
        <taxon>Acoraceae</taxon>
        <taxon>Acorus</taxon>
    </lineage>
</organism>
<comment type="caution">
    <text evidence="2">The sequence shown here is derived from an EMBL/GenBank/DDBJ whole genome shotgun (WGS) entry which is preliminary data.</text>
</comment>
<dbReference type="Proteomes" id="UP001180020">
    <property type="component" value="Unassembled WGS sequence"/>
</dbReference>
<evidence type="ECO:0000259" key="1">
    <source>
        <dbReference type="PROSITE" id="PS51819"/>
    </source>
</evidence>
<accession>A0AAV9DHW0</accession>
<dbReference type="Gene3D" id="3.10.180.10">
    <property type="entry name" value="2,3-Dihydroxybiphenyl 1,2-Dioxygenase, domain 1"/>
    <property type="match status" value="1"/>
</dbReference>
<name>A0AAV9DHW0_ACOCL</name>
<reference evidence="2" key="1">
    <citation type="journal article" date="2023" name="Nat. Commun.">
        <title>Diploid and tetraploid genomes of Acorus and the evolution of monocots.</title>
        <authorList>
            <person name="Ma L."/>
            <person name="Liu K.W."/>
            <person name="Li Z."/>
            <person name="Hsiao Y.Y."/>
            <person name="Qi Y."/>
            <person name="Fu T."/>
            <person name="Tang G.D."/>
            <person name="Zhang D."/>
            <person name="Sun W.H."/>
            <person name="Liu D.K."/>
            <person name="Li Y."/>
            <person name="Chen G.Z."/>
            <person name="Liu X.D."/>
            <person name="Liao X.Y."/>
            <person name="Jiang Y.T."/>
            <person name="Yu X."/>
            <person name="Hao Y."/>
            <person name="Huang J."/>
            <person name="Zhao X.W."/>
            <person name="Ke S."/>
            <person name="Chen Y.Y."/>
            <person name="Wu W.L."/>
            <person name="Hsu J.L."/>
            <person name="Lin Y.F."/>
            <person name="Huang M.D."/>
            <person name="Li C.Y."/>
            <person name="Huang L."/>
            <person name="Wang Z.W."/>
            <person name="Zhao X."/>
            <person name="Zhong W.Y."/>
            <person name="Peng D.H."/>
            <person name="Ahmad S."/>
            <person name="Lan S."/>
            <person name="Zhang J.S."/>
            <person name="Tsai W.C."/>
            <person name="Van de Peer Y."/>
            <person name="Liu Z.J."/>
        </authorList>
    </citation>
    <scope>NUCLEOTIDE SEQUENCE</scope>
    <source>
        <tissue evidence="2">Leaves</tissue>
    </source>
</reference>
<dbReference type="PROSITE" id="PS51819">
    <property type="entry name" value="VOC"/>
    <property type="match status" value="1"/>
</dbReference>
<reference evidence="2" key="2">
    <citation type="submission" date="2023-06" db="EMBL/GenBank/DDBJ databases">
        <authorList>
            <person name="Ma L."/>
            <person name="Liu K.-W."/>
            <person name="Li Z."/>
            <person name="Hsiao Y.-Y."/>
            <person name="Qi Y."/>
            <person name="Fu T."/>
            <person name="Tang G."/>
            <person name="Zhang D."/>
            <person name="Sun W.-H."/>
            <person name="Liu D.-K."/>
            <person name="Li Y."/>
            <person name="Chen G.-Z."/>
            <person name="Liu X.-D."/>
            <person name="Liao X.-Y."/>
            <person name="Jiang Y.-T."/>
            <person name="Yu X."/>
            <person name="Hao Y."/>
            <person name="Huang J."/>
            <person name="Zhao X.-W."/>
            <person name="Ke S."/>
            <person name="Chen Y.-Y."/>
            <person name="Wu W.-L."/>
            <person name="Hsu J.-L."/>
            <person name="Lin Y.-F."/>
            <person name="Huang M.-D."/>
            <person name="Li C.-Y."/>
            <person name="Huang L."/>
            <person name="Wang Z.-W."/>
            <person name="Zhao X."/>
            <person name="Zhong W.-Y."/>
            <person name="Peng D.-H."/>
            <person name="Ahmad S."/>
            <person name="Lan S."/>
            <person name="Zhang J.-S."/>
            <person name="Tsai W.-C."/>
            <person name="Van De Peer Y."/>
            <person name="Liu Z.-J."/>
        </authorList>
    </citation>
    <scope>NUCLEOTIDE SEQUENCE</scope>
    <source>
        <strain evidence="2">CP</strain>
        <tissue evidence="2">Leaves</tissue>
    </source>
</reference>
<proteinExistence type="predicted"/>
<dbReference type="EMBL" id="JAUJYO010000013">
    <property type="protein sequence ID" value="KAK1300775.1"/>
    <property type="molecule type" value="Genomic_DNA"/>
</dbReference>
<dbReference type="PANTHER" id="PTHR46142:SF13">
    <property type="entry name" value="LACTOYLGLUTATHIONE LYASE_GLYOXALASE I FAMILY PROTEIN"/>
    <property type="match status" value="1"/>
</dbReference>
<dbReference type="AlphaFoldDB" id="A0AAV9DHW0"/>
<keyword evidence="3" id="KW-1185">Reference proteome</keyword>
<dbReference type="SUPFAM" id="SSF54593">
    <property type="entry name" value="Glyoxalase/Bleomycin resistance protein/Dihydroxybiphenyl dioxygenase"/>
    <property type="match status" value="1"/>
</dbReference>
<dbReference type="InterPro" id="IPR004360">
    <property type="entry name" value="Glyas_Fos-R_dOase_dom"/>
</dbReference>
<gene>
    <name evidence="2" type="ORF">QJS10_CPB13g01184</name>
</gene>
<dbReference type="PANTHER" id="PTHR46142">
    <property type="match status" value="1"/>
</dbReference>
<dbReference type="InterPro" id="IPR029068">
    <property type="entry name" value="Glyas_Bleomycin-R_OHBP_Dase"/>
</dbReference>
<evidence type="ECO:0000313" key="3">
    <source>
        <dbReference type="Proteomes" id="UP001180020"/>
    </source>
</evidence>
<dbReference type="InterPro" id="IPR037523">
    <property type="entry name" value="VOC_core"/>
</dbReference>
<sequence length="196" mass="22207">MEIQRVDQAPLPLLSLNHVSFVCQSVRRSVRFYEEVLGFVLIKRPSSFKFEGAWLFNYGIGIHLLEANNKEEGKKKGKINPKDNHISFQCSDMRIVVRKLEEMGMEYVTAVVEEGGIKVDQLFFHDPDGYMIEICNCDNLPVLPLSGACPIKKDLGFTTPQQLYGSEMPNIRCAVEAVDQAVMLEKLVTVMMDLSF</sequence>
<dbReference type="CDD" id="cd07245">
    <property type="entry name" value="VOC_like"/>
    <property type="match status" value="1"/>
</dbReference>
<dbReference type="Pfam" id="PF00903">
    <property type="entry name" value="Glyoxalase"/>
    <property type="match status" value="1"/>
</dbReference>
<evidence type="ECO:0000313" key="2">
    <source>
        <dbReference type="EMBL" id="KAK1300775.1"/>
    </source>
</evidence>
<protein>
    <recommendedName>
        <fullName evidence="1">VOC domain-containing protein</fullName>
    </recommendedName>
</protein>